<evidence type="ECO:0000313" key="12">
    <source>
        <dbReference type="Proteomes" id="UP000650424"/>
    </source>
</evidence>
<keyword evidence="4 9" id="KW-0812">Transmembrane</keyword>
<dbReference type="CDD" id="cd06581">
    <property type="entry name" value="TM_PBP1_LivM_like"/>
    <property type="match status" value="1"/>
</dbReference>
<feature type="transmembrane region" description="Helical" evidence="9">
    <location>
        <begin position="275"/>
        <end position="299"/>
    </location>
</feature>
<keyword evidence="3" id="KW-1003">Cell membrane</keyword>
<dbReference type="InterPro" id="IPR001851">
    <property type="entry name" value="ABC_transp_permease"/>
</dbReference>
<dbReference type="InterPro" id="IPR003593">
    <property type="entry name" value="AAA+_ATPase"/>
</dbReference>
<protein>
    <submittedName>
        <fullName evidence="11">Branched-chain amino acid ABC transporter ATP-binding protein/permease</fullName>
    </submittedName>
</protein>
<dbReference type="SUPFAM" id="SSF52540">
    <property type="entry name" value="P-loop containing nucleoside triphosphate hydrolases"/>
    <property type="match status" value="1"/>
</dbReference>
<name>A0ABR6ZS03_9BURK</name>
<evidence type="ECO:0000256" key="1">
    <source>
        <dbReference type="ARBA" id="ARBA00004651"/>
    </source>
</evidence>
<dbReference type="InterPro" id="IPR003439">
    <property type="entry name" value="ABC_transporter-like_ATP-bd"/>
</dbReference>
<evidence type="ECO:0000256" key="7">
    <source>
        <dbReference type="ARBA" id="ARBA00022989"/>
    </source>
</evidence>
<feature type="domain" description="ABC transporter" evidence="10">
    <location>
        <begin position="350"/>
        <end position="603"/>
    </location>
</feature>
<dbReference type="InterPro" id="IPR043428">
    <property type="entry name" value="LivM-like"/>
</dbReference>
<reference evidence="11 12" key="1">
    <citation type="submission" date="2020-08" db="EMBL/GenBank/DDBJ databases">
        <title>Novel species isolated from subtropical streams in China.</title>
        <authorList>
            <person name="Lu H."/>
        </authorList>
    </citation>
    <scope>NUCLEOTIDE SEQUENCE [LARGE SCALE GENOMIC DNA]</scope>
    <source>
        <strain evidence="11 12">CY18W</strain>
    </source>
</reference>
<feature type="transmembrane region" description="Helical" evidence="9">
    <location>
        <begin position="244"/>
        <end position="268"/>
    </location>
</feature>
<organism evidence="11 12">
    <name type="scientific">Undibacterium hunanense</name>
    <dbReference type="NCBI Taxonomy" id="2762292"/>
    <lineage>
        <taxon>Bacteria</taxon>
        <taxon>Pseudomonadati</taxon>
        <taxon>Pseudomonadota</taxon>
        <taxon>Betaproteobacteria</taxon>
        <taxon>Burkholderiales</taxon>
        <taxon>Oxalobacteraceae</taxon>
        <taxon>Undibacterium</taxon>
    </lineage>
</organism>
<evidence type="ECO:0000256" key="3">
    <source>
        <dbReference type="ARBA" id="ARBA00022475"/>
    </source>
</evidence>
<dbReference type="CDD" id="cd03219">
    <property type="entry name" value="ABC_Mj1267_LivG_branched"/>
    <property type="match status" value="1"/>
</dbReference>
<keyword evidence="5" id="KW-0547">Nucleotide-binding</keyword>
<dbReference type="SMART" id="SM00382">
    <property type="entry name" value="AAA"/>
    <property type="match status" value="1"/>
</dbReference>
<dbReference type="PANTHER" id="PTHR45772">
    <property type="entry name" value="CONSERVED COMPONENT OF ABC TRANSPORTER FOR NATURAL AMINO ACIDS-RELATED"/>
    <property type="match status" value="1"/>
</dbReference>
<evidence type="ECO:0000256" key="5">
    <source>
        <dbReference type="ARBA" id="ARBA00022741"/>
    </source>
</evidence>
<dbReference type="RefSeq" id="WP_186947893.1">
    <property type="nucleotide sequence ID" value="NZ_JACOGF010000006.1"/>
</dbReference>
<gene>
    <name evidence="11" type="ORF">H8L32_14240</name>
</gene>
<feature type="transmembrane region" description="Helical" evidence="9">
    <location>
        <begin position="206"/>
        <end position="224"/>
    </location>
</feature>
<keyword evidence="6 11" id="KW-0067">ATP-binding</keyword>
<dbReference type="Pfam" id="PF12399">
    <property type="entry name" value="BCA_ABC_TP_C"/>
    <property type="match status" value="1"/>
</dbReference>
<proteinExistence type="predicted"/>
<feature type="transmembrane region" description="Helical" evidence="9">
    <location>
        <begin position="12"/>
        <end position="29"/>
    </location>
</feature>
<evidence type="ECO:0000256" key="4">
    <source>
        <dbReference type="ARBA" id="ARBA00022692"/>
    </source>
</evidence>
<dbReference type="Gene3D" id="3.40.50.300">
    <property type="entry name" value="P-loop containing nucleotide triphosphate hydrolases"/>
    <property type="match status" value="1"/>
</dbReference>
<comment type="caution">
    <text evidence="11">The sequence shown here is derived from an EMBL/GenBank/DDBJ whole genome shotgun (WGS) entry which is preliminary data.</text>
</comment>
<evidence type="ECO:0000256" key="8">
    <source>
        <dbReference type="ARBA" id="ARBA00023136"/>
    </source>
</evidence>
<comment type="subcellular location">
    <subcellularLocation>
        <location evidence="1">Cell membrane</location>
        <topology evidence="1">Multi-pass membrane protein</topology>
    </subcellularLocation>
</comment>
<dbReference type="Proteomes" id="UP000650424">
    <property type="component" value="Unassembled WGS sequence"/>
</dbReference>
<dbReference type="EMBL" id="JACOGF010000006">
    <property type="protein sequence ID" value="MBC3918649.1"/>
    <property type="molecule type" value="Genomic_DNA"/>
</dbReference>
<feature type="transmembrane region" description="Helical" evidence="9">
    <location>
        <begin position="110"/>
        <end position="129"/>
    </location>
</feature>
<evidence type="ECO:0000313" key="11">
    <source>
        <dbReference type="EMBL" id="MBC3918649.1"/>
    </source>
</evidence>
<dbReference type="GO" id="GO:0005524">
    <property type="term" value="F:ATP binding"/>
    <property type="evidence" value="ECO:0007669"/>
    <property type="project" value="UniProtKB-KW"/>
</dbReference>
<feature type="transmembrane region" description="Helical" evidence="9">
    <location>
        <begin position="85"/>
        <end position="103"/>
    </location>
</feature>
<keyword evidence="7 9" id="KW-1133">Transmembrane helix</keyword>
<evidence type="ECO:0000256" key="9">
    <source>
        <dbReference type="SAM" id="Phobius"/>
    </source>
</evidence>
<accession>A0ABR6ZS03</accession>
<dbReference type="PROSITE" id="PS50893">
    <property type="entry name" value="ABC_TRANSPORTER_2"/>
    <property type="match status" value="1"/>
</dbReference>
<keyword evidence="2" id="KW-0813">Transport</keyword>
<evidence type="ECO:0000256" key="6">
    <source>
        <dbReference type="ARBA" id="ARBA00022840"/>
    </source>
</evidence>
<feature type="transmembrane region" description="Helical" evidence="9">
    <location>
        <begin position="157"/>
        <end position="176"/>
    </location>
</feature>
<dbReference type="Pfam" id="PF00005">
    <property type="entry name" value="ABC_tran"/>
    <property type="match status" value="1"/>
</dbReference>
<feature type="transmembrane region" description="Helical" evidence="9">
    <location>
        <begin position="35"/>
        <end position="53"/>
    </location>
</feature>
<keyword evidence="12" id="KW-1185">Reference proteome</keyword>
<keyword evidence="8 9" id="KW-0472">Membrane</keyword>
<dbReference type="PANTHER" id="PTHR45772:SF2">
    <property type="entry name" value="ABC TRANSPORTER ATP-BINDING PROTEIN"/>
    <property type="match status" value="1"/>
</dbReference>
<evidence type="ECO:0000256" key="2">
    <source>
        <dbReference type="ARBA" id="ARBA00022448"/>
    </source>
</evidence>
<evidence type="ECO:0000259" key="10">
    <source>
        <dbReference type="PROSITE" id="PS50893"/>
    </source>
</evidence>
<dbReference type="Pfam" id="PF02653">
    <property type="entry name" value="BPD_transp_2"/>
    <property type="match status" value="1"/>
</dbReference>
<sequence>MKTLIQHGKWVLLVLILLFPLMPVPEFWITLANYIGLYAIVALGLVLLTGVGGMTSFGQAAFVGLGAYSSAYLCTALGYSPWLGLLAGLVLTMVAAFAIGMITMRLSGHYLPLGTIAWGLSLFFLFGNMEILGKYDGLNGIPAITLAGFKLDSGRSMFALIWVILLLAIIAIQNLLQSRPGRAIRALKGGGVMAEAMGVNTARMKVIIFVIAAMLASISGWLYAHLQRAVNPTPFGLNQGIEYLFMAVVGGAGHVWGALLGSALLTLLKDKLQSILPVLLGANGNFEVIVFGVLLILLLQRARDGVWPYLARWTRRIFAAWLPEDKGIQVKPGAAVLNTRTKPAIDTVILEIDKARKQFGGLVAVNDMQFTVSAGQIVGLIGPNGAGKSTMFNLVTGVLPLSGGAIRFYSEGQLRDIGNLPSREIVKLGIGRSFQHVRLLASMSVLENVAIGAHLRAKGGDVMEVMSSILRRDSKIENSLLAEAQRQLERVGLSHLMQEEAGSLALGQQRILEIARALCCDPTLLLLDEPAAGLRYKEKQELAELLRKLRDEGMSILLVEHDMDFVMNLTDHLVVMEFGTKIAEGLPQEVQQHPAVLEAYLGGID</sequence>
<dbReference type="InterPro" id="IPR051120">
    <property type="entry name" value="ABC_AA/LPS_Transport"/>
</dbReference>
<dbReference type="InterPro" id="IPR032823">
    <property type="entry name" value="BCA_ABC_TP_C"/>
</dbReference>
<dbReference type="InterPro" id="IPR027417">
    <property type="entry name" value="P-loop_NTPase"/>
</dbReference>